<sequence length="90" mass="10049">KLHPTVAIEYAVEIGKKAGLEYVYQGNVREGENTYCPRCGGLLIKRDGFNTVVNKIKNGTCPYCGKHIAGRGMEKSKDDFHQSVSTSWRE</sequence>
<gene>
    <name evidence="1" type="ORF">S06H3_53823</name>
</gene>
<comment type="caution">
    <text evidence="1">The sequence shown here is derived from an EMBL/GenBank/DDBJ whole genome shotgun (WGS) entry which is preliminary data.</text>
</comment>
<dbReference type="AlphaFoldDB" id="X1R5S7"/>
<dbReference type="EMBL" id="BARV01034357">
    <property type="protein sequence ID" value="GAI58470.1"/>
    <property type="molecule type" value="Genomic_DNA"/>
</dbReference>
<proteinExistence type="predicted"/>
<reference evidence="1" key="1">
    <citation type="journal article" date="2014" name="Front. Microbiol.">
        <title>High frequency of phylogenetically diverse reductive dehalogenase-homologous genes in deep subseafloor sedimentary metagenomes.</title>
        <authorList>
            <person name="Kawai M."/>
            <person name="Futagami T."/>
            <person name="Toyoda A."/>
            <person name="Takaki Y."/>
            <person name="Nishi S."/>
            <person name="Hori S."/>
            <person name="Arai W."/>
            <person name="Tsubouchi T."/>
            <person name="Morono Y."/>
            <person name="Uchiyama I."/>
            <person name="Ito T."/>
            <person name="Fujiyama A."/>
            <person name="Inagaki F."/>
            <person name="Takami H."/>
        </authorList>
    </citation>
    <scope>NUCLEOTIDE SEQUENCE</scope>
    <source>
        <strain evidence="1">Expedition CK06-06</strain>
    </source>
</reference>
<protein>
    <submittedName>
        <fullName evidence="1">Uncharacterized protein</fullName>
    </submittedName>
</protein>
<accession>X1R5S7</accession>
<organism evidence="1">
    <name type="scientific">marine sediment metagenome</name>
    <dbReference type="NCBI Taxonomy" id="412755"/>
    <lineage>
        <taxon>unclassified sequences</taxon>
        <taxon>metagenomes</taxon>
        <taxon>ecological metagenomes</taxon>
    </lineage>
</organism>
<name>X1R5S7_9ZZZZ</name>
<feature type="non-terminal residue" evidence="1">
    <location>
        <position position="1"/>
    </location>
</feature>
<evidence type="ECO:0000313" key="1">
    <source>
        <dbReference type="EMBL" id="GAI58470.1"/>
    </source>
</evidence>